<accession>A0ABV1HKC4</accession>
<dbReference type="RefSeq" id="WP_349228621.1">
    <property type="nucleotide sequence ID" value="NZ_JBBMFJ010000005.1"/>
</dbReference>
<dbReference type="Pfam" id="PF13416">
    <property type="entry name" value="SBP_bac_8"/>
    <property type="match status" value="1"/>
</dbReference>
<name>A0ABV1HKC4_9FIRM</name>
<reference evidence="5 6" key="1">
    <citation type="submission" date="2024-03" db="EMBL/GenBank/DDBJ databases">
        <title>Human intestinal bacterial collection.</title>
        <authorList>
            <person name="Pauvert C."/>
            <person name="Hitch T.C.A."/>
            <person name="Clavel T."/>
        </authorList>
    </citation>
    <scope>NUCLEOTIDE SEQUENCE [LARGE SCALE GENOMIC DNA]</scope>
    <source>
        <strain evidence="5 6">CLA-AP-H27</strain>
    </source>
</reference>
<comment type="similarity">
    <text evidence="1">Belongs to the bacterial solute-binding protein 1 family.</text>
</comment>
<evidence type="ECO:0000313" key="6">
    <source>
        <dbReference type="Proteomes" id="UP001437460"/>
    </source>
</evidence>
<dbReference type="InterPro" id="IPR006059">
    <property type="entry name" value="SBP"/>
</dbReference>
<comment type="caution">
    <text evidence="5">The sequence shown here is derived from an EMBL/GenBank/DDBJ whole genome shotgun (WGS) entry which is preliminary data.</text>
</comment>
<sequence>MCDREKQHRNLENGNGTGCASQKTGWGRVKRAALTFLLFSMAALTACAPAETPKPQEKTVLQLWHYWDREDSRQCLAKLIREFNETHEDIEIQANYIADEDFKKRLVLAASEGEQPDLAVVDSSDIQYYDKVGILEDLSTEIREEDYLSRALISCRTKDGRIVGLPLGLNCLIFYYNEDILKQAGVKPPKTLEEFVTAAEAVTSDRVSGCAFPALQSEESSYCFLPILWNYGGSLAQIDSPAGKAAFGFLKQLAENGALSEDNVNMTISDIVWEFANENIAMAFMTSSYENEIREKNPNLNFAVAKLPCGENSITISGGEVLTVTCREHEEIAREFVRFMEQAEQAEECLDSMGYLAARRDLLKKQIQDDPAKKDYWNYLEQAKLREMKAYWPSLSMEIAKSINRVILGQDAPDELEQLSERISRIRRENYEKE</sequence>
<evidence type="ECO:0000256" key="1">
    <source>
        <dbReference type="ARBA" id="ARBA00008520"/>
    </source>
</evidence>
<organism evidence="5 6">
    <name type="scientific">Ventrimonas faecis</name>
    <dbReference type="NCBI Taxonomy" id="3133170"/>
    <lineage>
        <taxon>Bacteria</taxon>
        <taxon>Bacillati</taxon>
        <taxon>Bacillota</taxon>
        <taxon>Clostridia</taxon>
        <taxon>Lachnospirales</taxon>
        <taxon>Lachnospiraceae</taxon>
        <taxon>Ventrimonas</taxon>
    </lineage>
</organism>
<keyword evidence="6" id="KW-1185">Reference proteome</keyword>
<keyword evidence="3" id="KW-0732">Signal</keyword>
<evidence type="ECO:0000256" key="2">
    <source>
        <dbReference type="ARBA" id="ARBA00022448"/>
    </source>
</evidence>
<evidence type="ECO:0000256" key="3">
    <source>
        <dbReference type="ARBA" id="ARBA00022729"/>
    </source>
</evidence>
<evidence type="ECO:0000313" key="5">
    <source>
        <dbReference type="EMBL" id="MEQ2562292.1"/>
    </source>
</evidence>
<protein>
    <submittedName>
        <fullName evidence="5">Extracellular solute-binding protein</fullName>
    </submittedName>
</protein>
<feature type="compositionally biased region" description="Basic and acidic residues" evidence="4">
    <location>
        <begin position="1"/>
        <end position="11"/>
    </location>
</feature>
<dbReference type="Proteomes" id="UP001437460">
    <property type="component" value="Unassembled WGS sequence"/>
</dbReference>
<dbReference type="Gene3D" id="3.40.190.10">
    <property type="entry name" value="Periplasmic binding protein-like II"/>
    <property type="match status" value="1"/>
</dbReference>
<dbReference type="EMBL" id="JBBMFJ010000005">
    <property type="protein sequence ID" value="MEQ2562292.1"/>
    <property type="molecule type" value="Genomic_DNA"/>
</dbReference>
<gene>
    <name evidence="5" type="ORF">WMO41_03765</name>
</gene>
<proteinExistence type="inferred from homology"/>
<feature type="region of interest" description="Disordered" evidence="4">
    <location>
        <begin position="1"/>
        <end position="23"/>
    </location>
</feature>
<keyword evidence="2" id="KW-0813">Transport</keyword>
<feature type="compositionally biased region" description="Polar residues" evidence="4">
    <location>
        <begin position="12"/>
        <end position="23"/>
    </location>
</feature>
<dbReference type="PANTHER" id="PTHR30061">
    <property type="entry name" value="MALTOSE-BINDING PERIPLASMIC PROTEIN"/>
    <property type="match status" value="1"/>
</dbReference>
<dbReference type="SUPFAM" id="SSF53850">
    <property type="entry name" value="Periplasmic binding protein-like II"/>
    <property type="match status" value="1"/>
</dbReference>
<dbReference type="PANTHER" id="PTHR30061:SF50">
    <property type="entry name" value="MALTOSE_MALTODEXTRIN-BINDING PERIPLASMIC PROTEIN"/>
    <property type="match status" value="1"/>
</dbReference>
<evidence type="ECO:0000256" key="4">
    <source>
        <dbReference type="SAM" id="MobiDB-lite"/>
    </source>
</evidence>